<evidence type="ECO:0000313" key="3">
    <source>
        <dbReference type="Proteomes" id="UP000826656"/>
    </source>
</evidence>
<feature type="region of interest" description="Disordered" evidence="1">
    <location>
        <begin position="1"/>
        <end position="65"/>
    </location>
</feature>
<name>A0ABQ7WEE9_SOLTU</name>
<accession>A0ABQ7WEE9</accession>
<dbReference type="EMBL" id="JAIVGD010000002">
    <property type="protein sequence ID" value="KAH0779079.1"/>
    <property type="molecule type" value="Genomic_DNA"/>
</dbReference>
<evidence type="ECO:0000313" key="2">
    <source>
        <dbReference type="EMBL" id="KAH0779079.1"/>
    </source>
</evidence>
<sequence length="65" mass="7131">MNTTVGKLRKRGSLSTQQRDNSHGSITDEESSSFEEPRGLRKKLLRSSPRQGAKLRLSSSVTSVG</sequence>
<gene>
    <name evidence="2" type="ORF">KY290_005506</name>
</gene>
<dbReference type="Proteomes" id="UP000826656">
    <property type="component" value="Unassembled WGS sequence"/>
</dbReference>
<proteinExistence type="predicted"/>
<reference evidence="2 3" key="1">
    <citation type="journal article" date="2021" name="bioRxiv">
        <title>Chromosome-scale and haplotype-resolved genome assembly of a tetraploid potato cultivar.</title>
        <authorList>
            <person name="Sun H."/>
            <person name="Jiao W.-B."/>
            <person name="Krause K."/>
            <person name="Campoy J.A."/>
            <person name="Goel M."/>
            <person name="Folz-Donahue K."/>
            <person name="Kukat C."/>
            <person name="Huettel B."/>
            <person name="Schneeberger K."/>
        </authorList>
    </citation>
    <scope>NUCLEOTIDE SEQUENCE [LARGE SCALE GENOMIC DNA]</scope>
    <source>
        <strain evidence="2">SolTubOtavaFocal</strain>
        <tissue evidence="2">Leaves</tissue>
    </source>
</reference>
<feature type="compositionally biased region" description="Polar residues" evidence="1">
    <location>
        <begin position="13"/>
        <end position="25"/>
    </location>
</feature>
<evidence type="ECO:0000256" key="1">
    <source>
        <dbReference type="SAM" id="MobiDB-lite"/>
    </source>
</evidence>
<comment type="caution">
    <text evidence="2">The sequence shown here is derived from an EMBL/GenBank/DDBJ whole genome shotgun (WGS) entry which is preliminary data.</text>
</comment>
<keyword evidence="3" id="KW-1185">Reference proteome</keyword>
<protein>
    <submittedName>
        <fullName evidence="2">Uncharacterized protein</fullName>
    </submittedName>
</protein>
<organism evidence="2 3">
    <name type="scientific">Solanum tuberosum</name>
    <name type="common">Potato</name>
    <dbReference type="NCBI Taxonomy" id="4113"/>
    <lineage>
        <taxon>Eukaryota</taxon>
        <taxon>Viridiplantae</taxon>
        <taxon>Streptophyta</taxon>
        <taxon>Embryophyta</taxon>
        <taxon>Tracheophyta</taxon>
        <taxon>Spermatophyta</taxon>
        <taxon>Magnoliopsida</taxon>
        <taxon>eudicotyledons</taxon>
        <taxon>Gunneridae</taxon>
        <taxon>Pentapetalae</taxon>
        <taxon>asterids</taxon>
        <taxon>lamiids</taxon>
        <taxon>Solanales</taxon>
        <taxon>Solanaceae</taxon>
        <taxon>Solanoideae</taxon>
        <taxon>Solaneae</taxon>
        <taxon>Solanum</taxon>
    </lineage>
</organism>